<keyword evidence="2 3" id="KW-0496">Mitochondrion</keyword>
<dbReference type="EMBL" id="MT471316">
    <property type="protein sequence ID" value="QPL15942.1"/>
    <property type="molecule type" value="Genomic_DNA"/>
</dbReference>
<feature type="transmembrane region" description="Helical" evidence="2">
    <location>
        <begin position="50"/>
        <end position="74"/>
    </location>
</feature>
<dbReference type="PRINTS" id="PR00124">
    <property type="entry name" value="ATPASEC"/>
</dbReference>
<dbReference type="GO" id="GO:0015078">
    <property type="term" value="F:proton transmembrane transporter activity"/>
    <property type="evidence" value="ECO:0007669"/>
    <property type="project" value="InterPro"/>
</dbReference>
<evidence type="ECO:0000313" key="3">
    <source>
        <dbReference type="EMBL" id="QPL15942.1"/>
    </source>
</evidence>
<reference evidence="3" key="1">
    <citation type="submission" date="2020-05" db="EMBL/GenBank/DDBJ databases">
        <title>Characterization and comparative analysis of mitochondrial genomes of the highly differentiated ciliated protists shed light on the diversity and evolution of the linear molecular architecture.</title>
        <authorList>
            <person name="Zhang T."/>
            <person name="Li C."/>
            <person name="Zhang X."/>
            <person name="Wang C."/>
            <person name="Roger A.J."/>
            <person name="Song W."/>
            <person name="Gao F."/>
        </authorList>
    </citation>
    <scope>NUCLEOTIDE SEQUENCE</scope>
</reference>
<keyword evidence="2" id="KW-1133">Transmembrane helix</keyword>
<organism evidence="3">
    <name type="scientific">Strombidium cf. sulcatum</name>
    <dbReference type="NCBI Taxonomy" id="2793073"/>
    <lineage>
        <taxon>Eukaryota</taxon>
        <taxon>Sar</taxon>
        <taxon>Alveolata</taxon>
        <taxon>Ciliophora</taxon>
        <taxon>Intramacronucleata</taxon>
        <taxon>Spirotrichea</taxon>
        <taxon>Oligotrichia</taxon>
        <taxon>Strombidiidae</taxon>
        <taxon>Strombidium</taxon>
    </lineage>
</organism>
<dbReference type="SUPFAM" id="SSF81333">
    <property type="entry name" value="F1F0 ATP synthase subunit C"/>
    <property type="match status" value="1"/>
</dbReference>
<dbReference type="InterPro" id="IPR035921">
    <property type="entry name" value="F/V-ATP_Csub_sf"/>
</dbReference>
<accession>A0A7T0M4X3</accession>
<proteinExistence type="inferred from homology"/>
<evidence type="ECO:0000256" key="2">
    <source>
        <dbReference type="RuleBase" id="RU004221"/>
    </source>
</evidence>
<comment type="similarity">
    <text evidence="1 2">Belongs to the ATPase C chain family.</text>
</comment>
<keyword evidence="2" id="KW-0812">Transmembrane</keyword>
<dbReference type="GeneID" id="63661358"/>
<name>A0A7T0M4X3_9SPIT</name>
<evidence type="ECO:0000256" key="1">
    <source>
        <dbReference type="ARBA" id="ARBA00006704"/>
    </source>
</evidence>
<dbReference type="RefSeq" id="YP_010049537.1">
    <property type="nucleotide sequence ID" value="NC_054369.1"/>
</dbReference>
<sequence length="75" mass="8227">MLFVKAAKVLAISLVFMPLTGCAIATGLIFASLLKSMSYAPDYEEVLFNYAALGFAFVESFSFLLFFAAGFIYVF</sequence>
<dbReference type="InterPro" id="IPR038662">
    <property type="entry name" value="ATP_synth_F0_csu_sf"/>
</dbReference>
<feature type="transmembrane region" description="Helical" evidence="2">
    <location>
        <begin position="9"/>
        <end position="30"/>
    </location>
</feature>
<dbReference type="GO" id="GO:0008289">
    <property type="term" value="F:lipid binding"/>
    <property type="evidence" value="ECO:0007669"/>
    <property type="project" value="UniProtKB-KW"/>
</dbReference>
<gene>
    <name evidence="3" type="primary">atp9</name>
</gene>
<keyword evidence="2" id="KW-0375">Hydrogen ion transport</keyword>
<keyword evidence="2" id="KW-0472">Membrane</keyword>
<keyword evidence="2" id="KW-0813">Transport</keyword>
<dbReference type="GO" id="GO:0015986">
    <property type="term" value="P:proton motive force-driven ATP synthesis"/>
    <property type="evidence" value="ECO:0007669"/>
    <property type="project" value="InterPro"/>
</dbReference>
<protein>
    <recommendedName>
        <fullName evidence="2">ATP synthase subunit 9, mitochondrial</fullName>
    </recommendedName>
</protein>
<dbReference type="GO" id="GO:0031966">
    <property type="term" value="C:mitochondrial membrane"/>
    <property type="evidence" value="ECO:0007669"/>
    <property type="project" value="UniProtKB-SubCell"/>
</dbReference>
<dbReference type="AlphaFoldDB" id="A0A7T0M4X3"/>
<geneLocation type="mitochondrion" evidence="3"/>
<dbReference type="Gene3D" id="1.20.20.10">
    <property type="entry name" value="F1F0 ATP synthase subunit C"/>
    <property type="match status" value="1"/>
</dbReference>
<keyword evidence="2" id="KW-0406">Ion transport</keyword>
<dbReference type="InterPro" id="IPR000454">
    <property type="entry name" value="ATP_synth_F0_csu"/>
</dbReference>
<comment type="subunit">
    <text evidence="2">F-type ATPases have 2 components, CF(1) - the catalytic core - and CF(0) - the membrane proton channel. CF(1) has five subunits: alpha(3), beta(3), gamma(1), delta(1), epsilon(1). CF(0) has three main subunits: a, b and c.</text>
</comment>
<comment type="subcellular location">
    <subcellularLocation>
        <location evidence="2">Mitochondrion membrane</location>
        <topology evidence="2">Multi-pass membrane protein</topology>
    </subcellularLocation>
</comment>
<keyword evidence="2" id="KW-0446">Lipid-binding</keyword>
<dbReference type="GO" id="GO:0045259">
    <property type="term" value="C:proton-transporting ATP synthase complex"/>
    <property type="evidence" value="ECO:0007669"/>
    <property type="project" value="InterPro"/>
</dbReference>